<dbReference type="Gene3D" id="3.20.20.450">
    <property type="entry name" value="EAL domain"/>
    <property type="match status" value="1"/>
</dbReference>
<accession>A0ABQ2FJI3</accession>
<dbReference type="NCBIfam" id="TIGR00254">
    <property type="entry name" value="GGDEF"/>
    <property type="match status" value="1"/>
</dbReference>
<feature type="domain" description="GGDEF" evidence="2">
    <location>
        <begin position="429"/>
        <end position="558"/>
    </location>
</feature>
<dbReference type="SUPFAM" id="SSF48452">
    <property type="entry name" value="TPR-like"/>
    <property type="match status" value="1"/>
</dbReference>
<dbReference type="Proteomes" id="UP000604341">
    <property type="component" value="Unassembled WGS sequence"/>
</dbReference>
<dbReference type="InterPro" id="IPR011990">
    <property type="entry name" value="TPR-like_helical_dom_sf"/>
</dbReference>
<dbReference type="InterPro" id="IPR000160">
    <property type="entry name" value="GGDEF_dom"/>
</dbReference>
<evidence type="ECO:0000259" key="2">
    <source>
        <dbReference type="PROSITE" id="PS50887"/>
    </source>
</evidence>
<dbReference type="SMART" id="SM00052">
    <property type="entry name" value="EAL"/>
    <property type="match status" value="1"/>
</dbReference>
<keyword evidence="4" id="KW-1185">Reference proteome</keyword>
<reference evidence="4" key="1">
    <citation type="journal article" date="2019" name="Int. J. Syst. Evol. Microbiol.">
        <title>The Global Catalogue of Microorganisms (GCM) 10K type strain sequencing project: providing services to taxonomists for standard genome sequencing and annotation.</title>
        <authorList>
            <consortium name="The Broad Institute Genomics Platform"/>
            <consortium name="The Broad Institute Genome Sequencing Center for Infectious Disease"/>
            <person name="Wu L."/>
            <person name="Ma J."/>
        </authorList>
    </citation>
    <scope>NUCLEOTIDE SEQUENCE [LARGE SCALE GENOMIC DNA]</scope>
    <source>
        <strain evidence="4">JCM 19173</strain>
    </source>
</reference>
<gene>
    <name evidence="3" type="ORF">GCM10010844_19100</name>
</gene>
<protein>
    <recommendedName>
        <fullName evidence="5">Diguanylate cyclase</fullName>
    </recommendedName>
</protein>
<evidence type="ECO:0000259" key="1">
    <source>
        <dbReference type="PROSITE" id="PS50883"/>
    </source>
</evidence>
<comment type="caution">
    <text evidence="3">The sequence shown here is derived from an EMBL/GenBank/DDBJ whole genome shotgun (WGS) entry which is preliminary data.</text>
</comment>
<name>A0ABQ2FJI3_9DEIO</name>
<dbReference type="Gene3D" id="3.30.70.270">
    <property type="match status" value="1"/>
</dbReference>
<dbReference type="EMBL" id="BMPE01000003">
    <property type="protein sequence ID" value="GGL00811.1"/>
    <property type="molecule type" value="Genomic_DNA"/>
</dbReference>
<dbReference type="RefSeq" id="WP_189068757.1">
    <property type="nucleotide sequence ID" value="NZ_BMPE01000003.1"/>
</dbReference>
<dbReference type="Pfam" id="PF00563">
    <property type="entry name" value="EAL"/>
    <property type="match status" value="1"/>
</dbReference>
<dbReference type="PANTHER" id="PTHR44757:SF2">
    <property type="entry name" value="BIOFILM ARCHITECTURE MAINTENANCE PROTEIN MBAA"/>
    <property type="match status" value="1"/>
</dbReference>
<evidence type="ECO:0000313" key="3">
    <source>
        <dbReference type="EMBL" id="GGL00811.1"/>
    </source>
</evidence>
<proteinExistence type="predicted"/>
<dbReference type="InterPro" id="IPR035919">
    <property type="entry name" value="EAL_sf"/>
</dbReference>
<dbReference type="CDD" id="cd01948">
    <property type="entry name" value="EAL"/>
    <property type="match status" value="1"/>
</dbReference>
<organism evidence="3 4">
    <name type="scientific">Deinococcus radiotolerans</name>
    <dbReference type="NCBI Taxonomy" id="1309407"/>
    <lineage>
        <taxon>Bacteria</taxon>
        <taxon>Thermotogati</taxon>
        <taxon>Deinococcota</taxon>
        <taxon>Deinococci</taxon>
        <taxon>Deinococcales</taxon>
        <taxon>Deinococcaceae</taxon>
        <taxon>Deinococcus</taxon>
    </lineage>
</organism>
<evidence type="ECO:0008006" key="5">
    <source>
        <dbReference type="Google" id="ProtNLM"/>
    </source>
</evidence>
<feature type="domain" description="EAL" evidence="1">
    <location>
        <begin position="563"/>
        <end position="814"/>
    </location>
</feature>
<dbReference type="PROSITE" id="PS50887">
    <property type="entry name" value="GGDEF"/>
    <property type="match status" value="1"/>
</dbReference>
<dbReference type="SUPFAM" id="SSF141868">
    <property type="entry name" value="EAL domain-like"/>
    <property type="match status" value="1"/>
</dbReference>
<sequence length="817" mass="90695">MPVVLPPSWHELLDHIRSQPGDAALTALNSFAFDALPDECFYFAQALYHRIHSDLGQAEQAIARALEASAIRGNTAIYSDSLLLQSFVSYSRFDSAAAFEALRRAQQIKSEIGDVTGQIKILCNLANLAISQQKLSEAREAHQQASALYHSLPVTEQDALLELYLLNIDGLILEQLGDYQAAAQSYRFGLIKSTEAGLDKLEVSFGLNYYEALASLPEHAADPELFQRFEEFLGRRHVRESVQQSLAPARIYRAMGNSDAALQYALAMVQGARVQGNASLELEATVEVARAATSSQLIEKPEVINVLAMAKKSQRLPEALTILKFIVNDPRFTEEERLNVYYPELVEVQQTIFDAVRDQAVQNLTRQAGIENARRIAQYEQELRFQAEKTIQRQIEELERGRLFDALTGLPNRVMLLAQVAQQVRAPAEPFALLTLDLNRFQLINDTYGHDFADEVLRIVAQRLQHLLLPGELVARVGGDEFALLLTVREDLRVRADEVVRAVARPIKYADQVVRISGSAGAACWPQDASDGEALRRASELALLDAKTHGEVMTFFDAKAHAHAGLEGDLARALDRGEYELHFQPLVNTQAQRVVSAEALLRWNSSEHGLQFPGTFMPILERGDHIVEVGAWVLREACRAAQGWGGVRVAVNLSARQFASPDLLDTVRSALRESGLAPQLLELEVTESLMMLNPERTARILSALRDDGIHVMLDDFGTGYSSLAYLSQFPLSGLKVDRTFVQQMMREPRGPSAAIVRAMVSLSRDLGLELVAEGVETLNDVETLSGEGIQVMQGYYFARPTRDWKPLNFTASSRPTP</sequence>
<dbReference type="InterPro" id="IPR043128">
    <property type="entry name" value="Rev_trsase/Diguanyl_cyclase"/>
</dbReference>
<dbReference type="InterPro" id="IPR029787">
    <property type="entry name" value="Nucleotide_cyclase"/>
</dbReference>
<dbReference type="SMART" id="SM00267">
    <property type="entry name" value="GGDEF"/>
    <property type="match status" value="1"/>
</dbReference>
<dbReference type="CDD" id="cd01949">
    <property type="entry name" value="GGDEF"/>
    <property type="match status" value="1"/>
</dbReference>
<dbReference type="Gene3D" id="1.25.40.10">
    <property type="entry name" value="Tetratricopeptide repeat domain"/>
    <property type="match status" value="1"/>
</dbReference>
<dbReference type="PANTHER" id="PTHR44757">
    <property type="entry name" value="DIGUANYLATE CYCLASE DGCP"/>
    <property type="match status" value="1"/>
</dbReference>
<dbReference type="SUPFAM" id="SSF55073">
    <property type="entry name" value="Nucleotide cyclase"/>
    <property type="match status" value="1"/>
</dbReference>
<evidence type="ECO:0000313" key="4">
    <source>
        <dbReference type="Proteomes" id="UP000604341"/>
    </source>
</evidence>
<dbReference type="InterPro" id="IPR052155">
    <property type="entry name" value="Biofilm_reg_signaling"/>
</dbReference>
<dbReference type="InterPro" id="IPR001633">
    <property type="entry name" value="EAL_dom"/>
</dbReference>
<dbReference type="PROSITE" id="PS50883">
    <property type="entry name" value="EAL"/>
    <property type="match status" value="1"/>
</dbReference>
<dbReference type="Pfam" id="PF00990">
    <property type="entry name" value="GGDEF"/>
    <property type="match status" value="1"/>
</dbReference>